<accession>A0ABQ6E5F4</accession>
<evidence type="ECO:0000256" key="12">
    <source>
        <dbReference type="ARBA" id="ARBA00023136"/>
    </source>
</evidence>
<evidence type="ECO:0000313" key="17">
    <source>
        <dbReference type="EMBL" id="GLS92622.1"/>
    </source>
</evidence>
<protein>
    <recommendedName>
        <fullName evidence="13 15">3-deoxy-D-manno-octulosonic acid kinase</fullName>
        <shortName evidence="15">Kdo kinase</shortName>
        <ecNumber evidence="4 15">2.7.1.166</ecNumber>
    </recommendedName>
</protein>
<keyword evidence="10 15" id="KW-0067">ATP-binding</keyword>
<evidence type="ECO:0000256" key="14">
    <source>
        <dbReference type="ARBA" id="ARBA00034417"/>
    </source>
</evidence>
<evidence type="ECO:0000313" key="18">
    <source>
        <dbReference type="Proteomes" id="UP001157353"/>
    </source>
</evidence>
<evidence type="ECO:0000256" key="11">
    <source>
        <dbReference type="ARBA" id="ARBA00022985"/>
    </source>
</evidence>
<dbReference type="EC" id="2.7.1.166" evidence="4 15"/>
<dbReference type="HAMAP" id="MF_00521">
    <property type="entry name" value="KDO_kinase"/>
    <property type="match status" value="1"/>
</dbReference>
<gene>
    <name evidence="17" type="primary">wavC</name>
    <name evidence="15" type="synonym">kdkA</name>
    <name evidence="17" type="ORF">GCM10007916_36940</name>
</gene>
<comment type="subcellular location">
    <subcellularLocation>
        <location evidence="1 15">Cell inner membrane</location>
        <topology evidence="1 15">Peripheral membrane protein</topology>
        <orientation evidence="1 15">Cytoplasmic side</orientation>
    </subcellularLocation>
</comment>
<evidence type="ECO:0000256" key="3">
    <source>
        <dbReference type="ARBA" id="ARBA00010327"/>
    </source>
</evidence>
<keyword evidence="6 15" id="KW-0997">Cell inner membrane</keyword>
<keyword evidence="18" id="KW-1185">Reference proteome</keyword>
<dbReference type="InterPro" id="IPR000719">
    <property type="entry name" value="Prot_kinase_dom"/>
</dbReference>
<proteinExistence type="inferred from homology"/>
<evidence type="ECO:0000256" key="9">
    <source>
        <dbReference type="ARBA" id="ARBA00022777"/>
    </source>
</evidence>
<evidence type="ECO:0000256" key="7">
    <source>
        <dbReference type="ARBA" id="ARBA00022679"/>
    </source>
</evidence>
<dbReference type="PROSITE" id="PS50011">
    <property type="entry name" value="PROTEIN_KINASE_DOM"/>
    <property type="match status" value="1"/>
</dbReference>
<keyword evidence="5 15" id="KW-1003">Cell membrane</keyword>
<evidence type="ECO:0000256" key="15">
    <source>
        <dbReference type="HAMAP-Rule" id="MF_00521"/>
    </source>
</evidence>
<dbReference type="RefSeq" id="WP_284205730.1">
    <property type="nucleotide sequence ID" value="NZ_BSPQ01000026.1"/>
</dbReference>
<dbReference type="NCBIfam" id="NF002475">
    <property type="entry name" value="PRK01723.1"/>
    <property type="match status" value="1"/>
</dbReference>
<dbReference type="Pfam" id="PF06293">
    <property type="entry name" value="Kdo"/>
    <property type="match status" value="1"/>
</dbReference>
<reference evidence="18" key="1">
    <citation type="journal article" date="2019" name="Int. J. Syst. Evol. Microbiol.">
        <title>The Global Catalogue of Microorganisms (GCM) 10K type strain sequencing project: providing services to taxonomists for standard genome sequencing and annotation.</title>
        <authorList>
            <consortium name="The Broad Institute Genomics Platform"/>
            <consortium name="The Broad Institute Genome Sequencing Center for Infectious Disease"/>
            <person name="Wu L."/>
            <person name="Ma J."/>
        </authorList>
    </citation>
    <scope>NUCLEOTIDE SEQUENCE [LARGE SCALE GENOMIC DNA]</scope>
    <source>
        <strain evidence="18">NBRC 103166</strain>
    </source>
</reference>
<name>A0ABQ6E5F4_9GAMM</name>
<evidence type="ECO:0000256" key="13">
    <source>
        <dbReference type="ARBA" id="ARBA00029511"/>
    </source>
</evidence>
<feature type="active site" evidence="15">
    <location>
        <position position="167"/>
    </location>
</feature>
<sequence length="235" mass="27183">MLKTIEHNKLRIVFDDSLIHDDVEACFDAQYWKTHNKIIGSAEGRGTTWFVQLDKIEGALRHYRRGGLFGKIVSDHYIFTSWSKTRSLAEFSLLQTLNKAGVNVPKPIAAIAKKRNFCYQADLLSEKIPNAQDLVSILLQRALTPDEYSAIAEQIKKMHQAQVNHTDLNIHNILLDTQGKVWLIDFDKCYQQSGEGWKESNIQRLLRSFNKELNKRQIKWQQSDWQLLISAYHSA</sequence>
<dbReference type="Gene3D" id="1.10.510.10">
    <property type="entry name" value="Transferase(Phosphotransferase) domain 1"/>
    <property type="match status" value="1"/>
</dbReference>
<evidence type="ECO:0000256" key="1">
    <source>
        <dbReference type="ARBA" id="ARBA00004515"/>
    </source>
</evidence>
<keyword evidence="12 15" id="KW-0472">Membrane</keyword>
<evidence type="ECO:0000256" key="5">
    <source>
        <dbReference type="ARBA" id="ARBA00022475"/>
    </source>
</evidence>
<comment type="catalytic activity">
    <reaction evidence="14 15">
        <text>an alpha-Kdo-(2-&gt;6)-lipid IVA + ATP = a 4-O-phospho-alpha-Kdo-(2-&gt;6)-lipid IVA + ADP + H(+)</text>
        <dbReference type="Rhea" id="RHEA:74271"/>
        <dbReference type="ChEBI" id="CHEBI:15378"/>
        <dbReference type="ChEBI" id="CHEBI:30616"/>
        <dbReference type="ChEBI" id="CHEBI:176428"/>
        <dbReference type="ChEBI" id="CHEBI:193140"/>
        <dbReference type="ChEBI" id="CHEBI:456216"/>
        <dbReference type="EC" id="2.7.1.166"/>
    </reaction>
</comment>
<evidence type="ECO:0000256" key="10">
    <source>
        <dbReference type="ARBA" id="ARBA00022840"/>
    </source>
</evidence>
<dbReference type="Proteomes" id="UP001157353">
    <property type="component" value="Unassembled WGS sequence"/>
</dbReference>
<feature type="domain" description="Protein kinase" evidence="16">
    <location>
        <begin position="37"/>
        <end position="235"/>
    </location>
</feature>
<evidence type="ECO:0000259" key="16">
    <source>
        <dbReference type="PROSITE" id="PS50011"/>
    </source>
</evidence>
<keyword evidence="11 15" id="KW-0448">Lipopolysaccharide biosynthesis</keyword>
<keyword evidence="7 15" id="KW-0808">Transferase</keyword>
<dbReference type="InterPro" id="IPR022826">
    <property type="entry name" value="KDO_kinase"/>
</dbReference>
<dbReference type="InterPro" id="IPR011009">
    <property type="entry name" value="Kinase-like_dom_sf"/>
</dbReference>
<evidence type="ECO:0000256" key="2">
    <source>
        <dbReference type="ARBA" id="ARBA00004713"/>
    </source>
</evidence>
<dbReference type="EMBL" id="BSPQ01000026">
    <property type="protein sequence ID" value="GLS92622.1"/>
    <property type="molecule type" value="Genomic_DNA"/>
</dbReference>
<comment type="caution">
    <text evidence="17">The sequence shown here is derived from an EMBL/GenBank/DDBJ whole genome shotgun (WGS) entry which is preliminary data.</text>
</comment>
<evidence type="ECO:0000256" key="8">
    <source>
        <dbReference type="ARBA" id="ARBA00022741"/>
    </source>
</evidence>
<organism evidence="17 18">
    <name type="scientific">Psychromonas marina</name>
    <dbReference type="NCBI Taxonomy" id="88364"/>
    <lineage>
        <taxon>Bacteria</taxon>
        <taxon>Pseudomonadati</taxon>
        <taxon>Pseudomonadota</taxon>
        <taxon>Gammaproteobacteria</taxon>
        <taxon>Alteromonadales</taxon>
        <taxon>Psychromonadaceae</taxon>
        <taxon>Psychromonas</taxon>
    </lineage>
</organism>
<comment type="function">
    <text evidence="15">Catalyzes the ATP-dependent phosphorylation of the 3-deoxy-D-manno-octulosonic acid (Kdo) residue in Kdo-lipid IV(A) at the 4-OH position.</text>
</comment>
<dbReference type="GO" id="GO:0016301">
    <property type="term" value="F:kinase activity"/>
    <property type="evidence" value="ECO:0007669"/>
    <property type="project" value="UniProtKB-KW"/>
</dbReference>
<keyword evidence="9 15" id="KW-0418">Kinase</keyword>
<dbReference type="SUPFAM" id="SSF56112">
    <property type="entry name" value="Protein kinase-like (PK-like)"/>
    <property type="match status" value="1"/>
</dbReference>
<comment type="similarity">
    <text evidence="3 15">Belongs to the protein kinase superfamily. KdkA/RfaP family.</text>
</comment>
<evidence type="ECO:0000256" key="6">
    <source>
        <dbReference type="ARBA" id="ARBA00022519"/>
    </source>
</evidence>
<comment type="pathway">
    <text evidence="2 15">Bacterial outer membrane biogenesis; LPS core biosynthesis.</text>
</comment>
<evidence type="ECO:0000256" key="4">
    <source>
        <dbReference type="ARBA" id="ARBA00011988"/>
    </source>
</evidence>
<keyword evidence="8 15" id="KW-0547">Nucleotide-binding</keyword>